<evidence type="ECO:0000256" key="1">
    <source>
        <dbReference type="SAM" id="MobiDB-lite"/>
    </source>
</evidence>
<dbReference type="Proteomes" id="UP001161389">
    <property type="component" value="Unassembled WGS sequence"/>
</dbReference>
<name>A0AA37SCA9_9GAMM</name>
<evidence type="ECO:0000313" key="2">
    <source>
        <dbReference type="EMBL" id="GLQ32016.1"/>
    </source>
</evidence>
<dbReference type="RefSeq" id="WP_284381848.1">
    <property type="nucleotide sequence ID" value="NZ_BSNM01000015.1"/>
</dbReference>
<comment type="caution">
    <text evidence="2">The sequence shown here is derived from an EMBL/GenBank/DDBJ whole genome shotgun (WGS) entry which is preliminary data.</text>
</comment>
<protein>
    <submittedName>
        <fullName evidence="2">Uncharacterized protein</fullName>
    </submittedName>
</protein>
<reference evidence="2" key="1">
    <citation type="journal article" date="2014" name="Int. J. Syst. Evol. Microbiol.">
        <title>Complete genome sequence of Corynebacterium casei LMG S-19264T (=DSM 44701T), isolated from a smear-ripened cheese.</title>
        <authorList>
            <consortium name="US DOE Joint Genome Institute (JGI-PGF)"/>
            <person name="Walter F."/>
            <person name="Albersmeier A."/>
            <person name="Kalinowski J."/>
            <person name="Ruckert C."/>
        </authorList>
    </citation>
    <scope>NUCLEOTIDE SEQUENCE</scope>
    <source>
        <strain evidence="2">NBRC 110071</strain>
    </source>
</reference>
<keyword evidence="3" id="KW-1185">Reference proteome</keyword>
<gene>
    <name evidence="2" type="ORF">GCM10007876_24950</name>
</gene>
<dbReference type="AlphaFoldDB" id="A0AA37SCA9"/>
<feature type="region of interest" description="Disordered" evidence="1">
    <location>
        <begin position="229"/>
        <end position="280"/>
    </location>
</feature>
<dbReference type="EMBL" id="BSNM01000015">
    <property type="protein sequence ID" value="GLQ32016.1"/>
    <property type="molecule type" value="Genomic_DNA"/>
</dbReference>
<accession>A0AA37SCA9</accession>
<sequence>MTKRKPLSKDDIDLSALYQQGANELPPEHLDQAVLSLANEILAKDMQAKEGQVNETPASPETEGPLKVKISPWRRWQWPLSAAAVVVISSSIILDLHQQQKLDVEFAPAPSPSIIQEYREMPSDDLPMEEKSGTGYSIESFQAEPIQAEPIQVEPIQAEPSQFQSRQIDEVQMNAIDSFEMDSAGSEMAEETQIIESVESESVKPAMKLKSSEGVLPAVPAMRLPAIEPSSISEQELPALQDQQPAAVQMMDVDRKEETPSLQRQKKQQRDLKTKPEIPSPQAWLASIDSLIENGKLSEAEQELLEFRKHYPEVELPARLKALLGEESQQ</sequence>
<reference evidence="2" key="2">
    <citation type="submission" date="2023-01" db="EMBL/GenBank/DDBJ databases">
        <title>Draft genome sequence of Litoribrevibacter albus strain NBRC 110071.</title>
        <authorList>
            <person name="Sun Q."/>
            <person name="Mori K."/>
        </authorList>
    </citation>
    <scope>NUCLEOTIDE SEQUENCE</scope>
    <source>
        <strain evidence="2">NBRC 110071</strain>
    </source>
</reference>
<proteinExistence type="predicted"/>
<organism evidence="2 3">
    <name type="scientific">Litoribrevibacter albus</name>
    <dbReference type="NCBI Taxonomy" id="1473156"/>
    <lineage>
        <taxon>Bacteria</taxon>
        <taxon>Pseudomonadati</taxon>
        <taxon>Pseudomonadota</taxon>
        <taxon>Gammaproteobacteria</taxon>
        <taxon>Oceanospirillales</taxon>
        <taxon>Oceanospirillaceae</taxon>
        <taxon>Litoribrevibacter</taxon>
    </lineage>
</organism>
<feature type="region of interest" description="Disordered" evidence="1">
    <location>
        <begin position="46"/>
        <end position="65"/>
    </location>
</feature>
<evidence type="ECO:0000313" key="3">
    <source>
        <dbReference type="Proteomes" id="UP001161389"/>
    </source>
</evidence>